<reference evidence="1" key="1">
    <citation type="submission" date="2022-02" db="EMBL/GenBank/DDBJ databases">
        <title>Plant Genome Project.</title>
        <authorList>
            <person name="Zhang R.-G."/>
        </authorList>
    </citation>
    <scope>NUCLEOTIDE SEQUENCE</scope>
    <source>
        <strain evidence="1">AT1</strain>
    </source>
</reference>
<name>A0ACC0NVX1_RHOML</name>
<evidence type="ECO:0000313" key="1">
    <source>
        <dbReference type="EMBL" id="KAI8557450.1"/>
    </source>
</evidence>
<sequence length="59" mass="6944">MSTDADFLTDPSSIIELFMIIIHHPRGHMVRSAPSQEHFKLLKFIKLKTERRTERGRSH</sequence>
<dbReference type="EMBL" id="CM046391">
    <property type="protein sequence ID" value="KAI8557450.1"/>
    <property type="molecule type" value="Genomic_DNA"/>
</dbReference>
<gene>
    <name evidence="1" type="ORF">RHMOL_Rhmol04G0011900</name>
</gene>
<evidence type="ECO:0000313" key="2">
    <source>
        <dbReference type="Proteomes" id="UP001062846"/>
    </source>
</evidence>
<comment type="caution">
    <text evidence="1">The sequence shown here is derived from an EMBL/GenBank/DDBJ whole genome shotgun (WGS) entry which is preliminary data.</text>
</comment>
<proteinExistence type="predicted"/>
<accession>A0ACC0NVX1</accession>
<keyword evidence="2" id="KW-1185">Reference proteome</keyword>
<organism evidence="1 2">
    <name type="scientific">Rhododendron molle</name>
    <name type="common">Chinese azalea</name>
    <name type="synonym">Azalea mollis</name>
    <dbReference type="NCBI Taxonomy" id="49168"/>
    <lineage>
        <taxon>Eukaryota</taxon>
        <taxon>Viridiplantae</taxon>
        <taxon>Streptophyta</taxon>
        <taxon>Embryophyta</taxon>
        <taxon>Tracheophyta</taxon>
        <taxon>Spermatophyta</taxon>
        <taxon>Magnoliopsida</taxon>
        <taxon>eudicotyledons</taxon>
        <taxon>Gunneridae</taxon>
        <taxon>Pentapetalae</taxon>
        <taxon>asterids</taxon>
        <taxon>Ericales</taxon>
        <taxon>Ericaceae</taxon>
        <taxon>Ericoideae</taxon>
        <taxon>Rhodoreae</taxon>
        <taxon>Rhododendron</taxon>
    </lineage>
</organism>
<dbReference type="Proteomes" id="UP001062846">
    <property type="component" value="Chromosome 4"/>
</dbReference>
<protein>
    <submittedName>
        <fullName evidence="1">Uncharacterized protein</fullName>
    </submittedName>
</protein>